<feature type="transmembrane region" description="Helical" evidence="1">
    <location>
        <begin position="131"/>
        <end position="152"/>
    </location>
</feature>
<name>A0A1G9MEF6_9CORY</name>
<dbReference type="OrthoDB" id="4406842at2"/>
<dbReference type="RefSeq" id="WP_092148470.1">
    <property type="nucleotide sequence ID" value="NZ_LT629700.1"/>
</dbReference>
<gene>
    <name evidence="2" type="ORF">SAMN04488535_0561</name>
</gene>
<protein>
    <recommendedName>
        <fullName evidence="4">1-deoxy-D-xylulose-5-phosphate synthase</fullName>
    </recommendedName>
</protein>
<evidence type="ECO:0000256" key="1">
    <source>
        <dbReference type="SAM" id="Phobius"/>
    </source>
</evidence>
<reference evidence="3" key="1">
    <citation type="submission" date="2016-10" db="EMBL/GenBank/DDBJ databases">
        <authorList>
            <person name="Varghese N."/>
            <person name="Submissions S."/>
        </authorList>
    </citation>
    <scope>NUCLEOTIDE SEQUENCE [LARGE SCALE GENOMIC DNA]</scope>
    <source>
        <strain evidence="3">DSM 20632</strain>
    </source>
</reference>
<evidence type="ECO:0008006" key="4">
    <source>
        <dbReference type="Google" id="ProtNLM"/>
    </source>
</evidence>
<sequence length="161" mass="17287">MFDAEAGFDSLRSQVLEDGIAFGTDNPVNPGLEDAIRATLEHSHPSAIDPVAVVVLEQTPRQVADLRDLAQDLQLETGYDTVIVRTPHVAAAVSDHLTRHQIETAQRAMAAEPDYPEGLRAFLDTAQTASWNWGLVAAAILAGIVLVVAVTVRQAARAAER</sequence>
<dbReference type="STRING" id="38302.SAMN04488535_0561"/>
<evidence type="ECO:0000313" key="3">
    <source>
        <dbReference type="Proteomes" id="UP000199350"/>
    </source>
</evidence>
<accession>A0A1G9MEF6</accession>
<dbReference type="EMBL" id="LT629700">
    <property type="protein sequence ID" value="SDL72381.1"/>
    <property type="molecule type" value="Genomic_DNA"/>
</dbReference>
<evidence type="ECO:0000313" key="2">
    <source>
        <dbReference type="EMBL" id="SDL72381.1"/>
    </source>
</evidence>
<dbReference type="InterPro" id="IPR046498">
    <property type="entry name" value="Rv1476-like"/>
</dbReference>
<keyword evidence="1" id="KW-0472">Membrane</keyword>
<dbReference type="Proteomes" id="UP000199350">
    <property type="component" value="Chromosome I"/>
</dbReference>
<dbReference type="AlphaFoldDB" id="A0A1G9MEF6"/>
<organism evidence="2 3">
    <name type="scientific">Corynebacterium mycetoides</name>
    <dbReference type="NCBI Taxonomy" id="38302"/>
    <lineage>
        <taxon>Bacteria</taxon>
        <taxon>Bacillati</taxon>
        <taxon>Actinomycetota</taxon>
        <taxon>Actinomycetes</taxon>
        <taxon>Mycobacteriales</taxon>
        <taxon>Corynebacteriaceae</taxon>
        <taxon>Corynebacterium</taxon>
    </lineage>
</organism>
<keyword evidence="1" id="KW-1133">Transmembrane helix</keyword>
<keyword evidence="1" id="KW-0812">Transmembrane</keyword>
<keyword evidence="3" id="KW-1185">Reference proteome</keyword>
<dbReference type="Pfam" id="PF20381">
    <property type="entry name" value="Rv1476"/>
    <property type="match status" value="1"/>
</dbReference>
<proteinExistence type="predicted"/>